<sequence length="13" mass="1720">MRVRGILRNYQQW</sequence>
<gene>
    <name evidence="1" type="primary">vpu</name>
</gene>
<name>A0A0H3Y8Y8_HV1</name>
<reference evidence="1" key="1">
    <citation type="journal article" date="2015" name="J. Clin. Microbiol.">
        <title>Long-Range HIV Genotyping Using Viral RNA and Proviral DNA for Analysis of HIV Drug Resistance and HIV Clustering.</title>
        <authorList>
            <person name="Novitsky V."/>
            <person name="Zahralban-Steele M."/>
            <person name="McLane M.F."/>
            <person name="Moyo S."/>
            <person name="van Widenfelt E."/>
            <person name="Gaseitsiwe S."/>
            <person name="Makhema J."/>
            <person name="Essex M."/>
        </authorList>
    </citation>
    <scope>NUCLEOTIDE SEQUENCE</scope>
    <source>
        <strain evidence="1">Bcpp_00124_amp2</strain>
    </source>
</reference>
<dbReference type="EMBL" id="KR861268">
    <property type="protein sequence ID" value="AKN10763.1"/>
    <property type="molecule type" value="Genomic_DNA"/>
</dbReference>
<keyword evidence="1" id="KW-0946">Virion</keyword>
<protein>
    <submittedName>
        <fullName evidence="1">Truncated envelope glycoprotein</fullName>
    </submittedName>
</protein>
<evidence type="ECO:0000313" key="1">
    <source>
        <dbReference type="EMBL" id="AKN10763.1"/>
    </source>
</evidence>
<keyword evidence="1" id="KW-0261">Viral envelope protein</keyword>
<organismHost>
    <name type="scientific">Homo sapiens</name>
    <name type="common">Human</name>
    <dbReference type="NCBI Taxonomy" id="9606"/>
</organismHost>
<proteinExistence type="predicted"/>
<dbReference type="GO" id="GO:0019031">
    <property type="term" value="C:viral envelope"/>
    <property type="evidence" value="ECO:0007669"/>
    <property type="project" value="UniProtKB-KW"/>
</dbReference>
<organism evidence="1">
    <name type="scientific">Human immunodeficiency virus type 1</name>
    <name type="common">HIV-1</name>
    <dbReference type="NCBI Taxonomy" id="11676"/>
    <lineage>
        <taxon>Viruses</taxon>
        <taxon>Riboviria</taxon>
        <taxon>Pararnavirae</taxon>
        <taxon>Artverviricota</taxon>
        <taxon>Revtraviricetes</taxon>
        <taxon>Ortervirales</taxon>
        <taxon>Retroviridae</taxon>
        <taxon>Orthoretrovirinae</taxon>
        <taxon>Lentivirus</taxon>
        <taxon>Lentivirus humimdef1</taxon>
    </lineage>
</organism>
<accession>A0A0H3Y8Y8</accession>